<feature type="compositionally biased region" description="Low complexity" evidence="7">
    <location>
        <begin position="1242"/>
        <end position="1268"/>
    </location>
</feature>
<dbReference type="GO" id="GO:0005634">
    <property type="term" value="C:nucleus"/>
    <property type="evidence" value="ECO:0007669"/>
    <property type="project" value="TreeGrafter"/>
</dbReference>
<dbReference type="InterPro" id="IPR008271">
    <property type="entry name" value="Ser/Thr_kinase_AS"/>
</dbReference>
<dbReference type="PANTHER" id="PTHR11042:SF138">
    <property type="entry name" value="SERINE_THREONINE-PROTEIN KINASE IKS1-RELATED"/>
    <property type="match status" value="1"/>
</dbReference>
<dbReference type="Proteomes" id="UP000614334">
    <property type="component" value="Unassembled WGS sequence"/>
</dbReference>
<dbReference type="InterPro" id="IPR050339">
    <property type="entry name" value="CC_SR_Kinase"/>
</dbReference>
<feature type="region of interest" description="Disordered" evidence="7">
    <location>
        <begin position="814"/>
        <end position="834"/>
    </location>
</feature>
<feature type="region of interest" description="Disordered" evidence="7">
    <location>
        <begin position="586"/>
        <end position="607"/>
    </location>
</feature>
<sequence>MINTVAPGVCNFISRANHGAEHGPNTTCTAAVLFALCYDYSNQSQRLASLIIARPHQIIHVIAIVLAKPTTPRITSASSATTISPFGPTAALVPRSTSATRSSLVPPRRPLSPPSREPIESYSLWQPILRASDQIVLYNPASHAINIVPASLNAVSAFSLPFTSGANSNPSSVCPYCHRPMENATHDFAHNGPHHLYNMPQIEMSPQYFQVLQDVNGGAISEGMYNPHRPSAAAQESFARFEDAPFEDSQSRRWSHVSINSDSDSDGPAGETRRTDSLRSLSGSSLASGDITGMSFGSSAVRLPSTSTGKASSGETVEATEPETGETNTSKASSGYYATFFREETRLGMGANGSVFLCQHVLNGIPLGHFAVKKIAVGDSPSYLMEILRETRRADASLTWPILGALYSSAPLTFVHNFCATRSDCIQNYTTETSSPIITRGWSRPDSHPSVSLFRHSIISDWLRHVTTTLVFVPPLIAILRSPCSGSVLMQWAELGSLDDLILQRLGVKTADRDPDLSEPPSGEYQTREARIRAFRARAGGGPCIRVEKSEGKKRDDVLHESSFLHLDLKPGNVLLTLDEAQDALQSTRERSGNTGTLEYSAPESLRHNQDGSLRQITSKSDIWSLGMILHKLIYFRLPWKNDEDMTELEKRLLAFRAYYNLGDARNRYKASMENIQAFEKRRLPPALCQLLSKMLAIEPVGRPGSDQVLKTIQSRQLDPSPNLEETNPHHQGMGPLVRRPTPPSRGNESLAASSDANVDNLDILSQDLAWNVGHVDQTITLVIRASGFTPGVYVDRQSGVLMSEAEEIDDLELSDGGESVTPDSESSESGLKRFIYEPPPDGIGYGEPRLDRVPAKVVEGICAWSGLREIIVLRQTCKALDKAIANRPAIWTSLVEAHRRLPHRTMLLGSSPVVMPGVYHLTGFQEDILRCGLILKNKWHKPTFQARQATKDILRHDPCGIDQILFVPDTMGRFFLTISRTSVILWTLEPDGAPRRCRSIAMASGNEMIVQALVSRPGSSLVSYLALQITQPHTHRLRTEIYQLHLSRPGCIYDQEFGLSAIHETEGALVAFVDYVLAYAINDAGQTILLCCWVSKLATKLATPVSEYELRWQHSSCQTVDIGSDVIVVVRDSSAEIYPRNEFAVVDYDLRPTTNGHIIRGTLEMLPVTYATDTAIFPSSFLNPPSIYIHDRLSLSYGTDDMTRTVRVISLVGVARSTSPLTDPSIPYFVIPAQVYPWAHSSSRSTSPSHTAIPTSGHTTPSPTHTHNQLPRTHTPSPTHGHPLPSPNLPPAEKYRFVFHLHALQHQHPHFSYGPALVGPNGRSVMLATAVGANHGPNQPKQYVLKYRHPTHRELRQFIKERIHTSASPGADRLQQTVGHSGGQPQIEVNSQPPRLSMGTYNYPHPPPTLYSINILPRVKDYNMEYLHFSLVLFPYWIYYVG</sequence>
<dbReference type="PANTHER" id="PTHR11042">
    <property type="entry name" value="EUKARYOTIC TRANSLATION INITIATION FACTOR 2-ALPHA KINASE EIF2-ALPHA KINASE -RELATED"/>
    <property type="match status" value="1"/>
</dbReference>
<dbReference type="Gene3D" id="1.10.510.10">
    <property type="entry name" value="Transferase(Phosphotransferase) domain 1"/>
    <property type="match status" value="1"/>
</dbReference>
<feature type="compositionally biased region" description="Polar residues" evidence="7">
    <location>
        <begin position="1269"/>
        <end position="1279"/>
    </location>
</feature>
<feature type="compositionally biased region" description="Pro residues" evidence="7">
    <location>
        <begin position="107"/>
        <end position="116"/>
    </location>
</feature>
<evidence type="ECO:0000256" key="5">
    <source>
        <dbReference type="ARBA" id="ARBA00037982"/>
    </source>
</evidence>
<dbReference type="PROSITE" id="PS00107">
    <property type="entry name" value="PROTEIN_KINASE_ATP"/>
    <property type="match status" value="1"/>
</dbReference>
<dbReference type="SMART" id="SM00220">
    <property type="entry name" value="S_TKc"/>
    <property type="match status" value="1"/>
</dbReference>
<organism evidence="9 10">
    <name type="scientific">Rhizoctonia solani</name>
    <dbReference type="NCBI Taxonomy" id="456999"/>
    <lineage>
        <taxon>Eukaryota</taxon>
        <taxon>Fungi</taxon>
        <taxon>Dikarya</taxon>
        <taxon>Basidiomycota</taxon>
        <taxon>Agaricomycotina</taxon>
        <taxon>Agaricomycetes</taxon>
        <taxon>Cantharellales</taxon>
        <taxon>Ceratobasidiaceae</taxon>
        <taxon>Rhizoctonia</taxon>
    </lineage>
</organism>
<evidence type="ECO:0000256" key="7">
    <source>
        <dbReference type="SAM" id="MobiDB-lite"/>
    </source>
</evidence>
<dbReference type="GO" id="GO:0005737">
    <property type="term" value="C:cytoplasm"/>
    <property type="evidence" value="ECO:0007669"/>
    <property type="project" value="TreeGrafter"/>
</dbReference>
<evidence type="ECO:0000256" key="1">
    <source>
        <dbReference type="ARBA" id="ARBA00022679"/>
    </source>
</evidence>
<feature type="compositionally biased region" description="Polar residues" evidence="7">
    <location>
        <begin position="745"/>
        <end position="754"/>
    </location>
</feature>
<protein>
    <submittedName>
        <fullName evidence="9">Kinase-like protein</fullName>
    </submittedName>
</protein>
<comment type="similarity">
    <text evidence="5">Belongs to the protein kinase superfamily. Ser/Thr protein kinase family. GCN2 subfamily.</text>
</comment>
<evidence type="ECO:0000259" key="8">
    <source>
        <dbReference type="PROSITE" id="PS50011"/>
    </source>
</evidence>
<evidence type="ECO:0000256" key="3">
    <source>
        <dbReference type="ARBA" id="ARBA00022777"/>
    </source>
</evidence>
<feature type="region of interest" description="Disordered" evidence="7">
    <location>
        <begin position="1365"/>
        <end position="1392"/>
    </location>
</feature>
<proteinExistence type="inferred from homology"/>
<feature type="domain" description="Protein kinase" evidence="8">
    <location>
        <begin position="341"/>
        <end position="724"/>
    </location>
</feature>
<feature type="region of interest" description="Disordered" evidence="7">
    <location>
        <begin position="93"/>
        <end position="116"/>
    </location>
</feature>
<dbReference type="GO" id="GO:0005524">
    <property type="term" value="F:ATP binding"/>
    <property type="evidence" value="ECO:0007669"/>
    <property type="project" value="UniProtKB-UniRule"/>
</dbReference>
<dbReference type="InterPro" id="IPR011009">
    <property type="entry name" value="Kinase-like_dom_sf"/>
</dbReference>
<feature type="binding site" evidence="6">
    <location>
        <position position="374"/>
    </location>
    <ligand>
        <name>ATP</name>
        <dbReference type="ChEBI" id="CHEBI:30616"/>
    </ligand>
</feature>
<evidence type="ECO:0000313" key="10">
    <source>
        <dbReference type="Proteomes" id="UP000614334"/>
    </source>
</evidence>
<dbReference type="Pfam" id="PF00069">
    <property type="entry name" value="Pkinase"/>
    <property type="match status" value="1"/>
</dbReference>
<evidence type="ECO:0000256" key="6">
    <source>
        <dbReference type="PROSITE-ProRule" id="PRU10141"/>
    </source>
</evidence>
<name>A0A8H7I0Y0_9AGAM</name>
<keyword evidence="3 9" id="KW-0418">Kinase</keyword>
<evidence type="ECO:0000256" key="2">
    <source>
        <dbReference type="ARBA" id="ARBA00022741"/>
    </source>
</evidence>
<keyword evidence="4 6" id="KW-0067">ATP-binding</keyword>
<dbReference type="SUPFAM" id="SSF56112">
    <property type="entry name" value="Protein kinase-like (PK-like)"/>
    <property type="match status" value="1"/>
</dbReference>
<feature type="region of interest" description="Disordered" evidence="7">
    <location>
        <begin position="718"/>
        <end position="754"/>
    </location>
</feature>
<dbReference type="EMBL" id="JACYCF010000052">
    <property type="protein sequence ID" value="KAF8747994.1"/>
    <property type="molecule type" value="Genomic_DNA"/>
</dbReference>
<evidence type="ECO:0000256" key="4">
    <source>
        <dbReference type="ARBA" id="ARBA00022840"/>
    </source>
</evidence>
<evidence type="ECO:0000313" key="9">
    <source>
        <dbReference type="EMBL" id="KAF8747994.1"/>
    </source>
</evidence>
<gene>
    <name evidence="9" type="ORF">RHS01_11127</name>
</gene>
<dbReference type="PROSITE" id="PS50011">
    <property type="entry name" value="PROTEIN_KINASE_DOM"/>
    <property type="match status" value="1"/>
</dbReference>
<keyword evidence="2 6" id="KW-0547">Nucleotide-binding</keyword>
<feature type="region of interest" description="Disordered" evidence="7">
    <location>
        <begin position="297"/>
        <end position="331"/>
    </location>
</feature>
<dbReference type="InterPro" id="IPR000719">
    <property type="entry name" value="Prot_kinase_dom"/>
</dbReference>
<dbReference type="PROSITE" id="PS00108">
    <property type="entry name" value="PROTEIN_KINASE_ST"/>
    <property type="match status" value="1"/>
</dbReference>
<feature type="compositionally biased region" description="Polar residues" evidence="7">
    <location>
        <begin position="1375"/>
        <end position="1392"/>
    </location>
</feature>
<feature type="compositionally biased region" description="Polar residues" evidence="7">
    <location>
        <begin position="304"/>
        <end position="315"/>
    </location>
</feature>
<feature type="region of interest" description="Disordered" evidence="7">
    <location>
        <begin position="242"/>
        <end position="284"/>
    </location>
</feature>
<accession>A0A8H7I0Y0</accession>
<reference evidence="9" key="1">
    <citation type="submission" date="2020-09" db="EMBL/GenBank/DDBJ databases">
        <title>Comparative genome analyses of four rice-infecting Rhizoctonia solani isolates reveal extensive enrichment of homogalacturonan modification genes.</title>
        <authorList>
            <person name="Lee D.-Y."/>
            <person name="Jeon J."/>
            <person name="Kim K.-T."/>
            <person name="Cheong K."/>
            <person name="Song H."/>
            <person name="Choi G."/>
            <person name="Ko J."/>
            <person name="Opiyo S.O."/>
            <person name="Zuo S."/>
            <person name="Madhav S."/>
            <person name="Lee Y.-H."/>
            <person name="Wang G.-L."/>
        </authorList>
    </citation>
    <scope>NUCLEOTIDE SEQUENCE</scope>
    <source>
        <strain evidence="9">AG1-IA B2</strain>
    </source>
</reference>
<feature type="region of interest" description="Disordered" evidence="7">
    <location>
        <begin position="1242"/>
        <end position="1292"/>
    </location>
</feature>
<comment type="caution">
    <text evidence="9">The sequence shown here is derived from an EMBL/GenBank/DDBJ whole genome shotgun (WGS) entry which is preliminary data.</text>
</comment>
<keyword evidence="1" id="KW-0808">Transferase</keyword>
<dbReference type="GO" id="GO:0004672">
    <property type="term" value="F:protein kinase activity"/>
    <property type="evidence" value="ECO:0007669"/>
    <property type="project" value="InterPro"/>
</dbReference>
<dbReference type="InterPro" id="IPR017441">
    <property type="entry name" value="Protein_kinase_ATP_BS"/>
</dbReference>